<evidence type="ECO:0000313" key="2">
    <source>
        <dbReference type="Proteomes" id="UP000289437"/>
    </source>
</evidence>
<dbReference type="EMBL" id="RDSM01000002">
    <property type="protein sequence ID" value="RXH56293.1"/>
    <property type="molecule type" value="Genomic_DNA"/>
</dbReference>
<sequence length="80" mass="9127">MDPKTSHLTNDQTESPVRYEAFLLNVWRLWAVTHAGLGNYERERAILADKAFLEASWLSHEMRTKQMTSGSVAQDEGETC</sequence>
<reference evidence="2" key="2">
    <citation type="submission" date="2019-02" db="EMBL/GenBank/DDBJ databases">
        <title>Granulicella sibirica sp. nov., a psychrotolerant acidobacterium isolated from an organic soil layer in forested tundra, West Siberia.</title>
        <authorList>
            <person name="Oshkin I.Y."/>
            <person name="Kulichevskaya I.S."/>
            <person name="Rijpstra W.I.C."/>
            <person name="Sinninghe Damste J.S."/>
            <person name="Rakitin A.L."/>
            <person name="Ravin N.V."/>
            <person name="Dedysh S.N."/>
        </authorList>
    </citation>
    <scope>NUCLEOTIDE SEQUENCE [LARGE SCALE GENOMIC DNA]</scope>
    <source>
        <strain evidence="2">AF10</strain>
    </source>
</reference>
<keyword evidence="2" id="KW-1185">Reference proteome</keyword>
<dbReference type="AlphaFoldDB" id="A0A4Q0SYH5"/>
<reference evidence="1 2" key="1">
    <citation type="submission" date="2018-11" db="EMBL/GenBank/DDBJ databases">
        <authorList>
            <person name="Mardanov A.V."/>
            <person name="Ravin N.V."/>
            <person name="Dedysh S.N."/>
        </authorList>
    </citation>
    <scope>NUCLEOTIDE SEQUENCE [LARGE SCALE GENOMIC DNA]</scope>
    <source>
        <strain evidence="1 2">AF10</strain>
    </source>
</reference>
<proteinExistence type="predicted"/>
<protein>
    <submittedName>
        <fullName evidence="1">Uncharacterized protein</fullName>
    </submittedName>
</protein>
<accession>A0A4Q0SYH5</accession>
<gene>
    <name evidence="1" type="ORF">GRAN_3150</name>
</gene>
<name>A0A4Q0SYH5_9BACT</name>
<comment type="caution">
    <text evidence="1">The sequence shown here is derived from an EMBL/GenBank/DDBJ whole genome shotgun (WGS) entry which is preliminary data.</text>
</comment>
<evidence type="ECO:0000313" key="1">
    <source>
        <dbReference type="EMBL" id="RXH56293.1"/>
    </source>
</evidence>
<dbReference type="Proteomes" id="UP000289437">
    <property type="component" value="Unassembled WGS sequence"/>
</dbReference>
<organism evidence="1 2">
    <name type="scientific">Granulicella sibirica</name>
    <dbReference type="NCBI Taxonomy" id="2479048"/>
    <lineage>
        <taxon>Bacteria</taxon>
        <taxon>Pseudomonadati</taxon>
        <taxon>Acidobacteriota</taxon>
        <taxon>Terriglobia</taxon>
        <taxon>Terriglobales</taxon>
        <taxon>Acidobacteriaceae</taxon>
        <taxon>Granulicella</taxon>
    </lineage>
</organism>